<dbReference type="EMBL" id="JAIWYP010000007">
    <property type="protein sequence ID" value="KAH3792070.1"/>
    <property type="molecule type" value="Genomic_DNA"/>
</dbReference>
<dbReference type="GO" id="GO:0006511">
    <property type="term" value="P:ubiquitin-dependent protein catabolic process"/>
    <property type="evidence" value="ECO:0007669"/>
    <property type="project" value="TreeGrafter"/>
</dbReference>
<dbReference type="GO" id="GO:0005634">
    <property type="term" value="C:nucleus"/>
    <property type="evidence" value="ECO:0007669"/>
    <property type="project" value="TreeGrafter"/>
</dbReference>
<dbReference type="PROSITE" id="PS50089">
    <property type="entry name" value="ZF_RING_2"/>
    <property type="match status" value="1"/>
</dbReference>
<dbReference type="PANTHER" id="PTHR45931:SF3">
    <property type="entry name" value="RING ZINC FINGER-CONTAINING PROTEIN"/>
    <property type="match status" value="1"/>
</dbReference>
<keyword evidence="2 4" id="KW-0863">Zinc-finger</keyword>
<gene>
    <name evidence="6" type="ORF">DPMN_145560</name>
</gene>
<dbReference type="GO" id="GO:0008270">
    <property type="term" value="F:zinc ion binding"/>
    <property type="evidence" value="ECO:0007669"/>
    <property type="project" value="UniProtKB-KW"/>
</dbReference>
<comment type="caution">
    <text evidence="6">The sequence shown here is derived from an EMBL/GenBank/DDBJ whole genome shotgun (WGS) entry which is preliminary data.</text>
</comment>
<keyword evidence="1" id="KW-0479">Metal-binding</keyword>
<dbReference type="InterPro" id="IPR013083">
    <property type="entry name" value="Znf_RING/FYVE/PHD"/>
</dbReference>
<proteinExistence type="predicted"/>
<keyword evidence="3" id="KW-0862">Zinc</keyword>
<evidence type="ECO:0000313" key="7">
    <source>
        <dbReference type="Proteomes" id="UP000828390"/>
    </source>
</evidence>
<evidence type="ECO:0000256" key="3">
    <source>
        <dbReference type="ARBA" id="ARBA00022833"/>
    </source>
</evidence>
<protein>
    <recommendedName>
        <fullName evidence="5">RING-type domain-containing protein</fullName>
    </recommendedName>
</protein>
<evidence type="ECO:0000256" key="1">
    <source>
        <dbReference type="ARBA" id="ARBA00022723"/>
    </source>
</evidence>
<reference evidence="6" key="1">
    <citation type="journal article" date="2019" name="bioRxiv">
        <title>The Genome of the Zebra Mussel, Dreissena polymorpha: A Resource for Invasive Species Research.</title>
        <authorList>
            <person name="McCartney M.A."/>
            <person name="Auch B."/>
            <person name="Kono T."/>
            <person name="Mallez S."/>
            <person name="Zhang Y."/>
            <person name="Obille A."/>
            <person name="Becker A."/>
            <person name="Abrahante J.E."/>
            <person name="Garbe J."/>
            <person name="Badalamenti J.P."/>
            <person name="Herman A."/>
            <person name="Mangelson H."/>
            <person name="Liachko I."/>
            <person name="Sullivan S."/>
            <person name="Sone E.D."/>
            <person name="Koren S."/>
            <person name="Silverstein K.A.T."/>
            <person name="Beckman K.B."/>
            <person name="Gohl D.M."/>
        </authorList>
    </citation>
    <scope>NUCLEOTIDE SEQUENCE</scope>
    <source>
        <strain evidence="6">Duluth1</strain>
        <tissue evidence="6">Whole animal</tissue>
    </source>
</reference>
<reference evidence="6" key="2">
    <citation type="submission" date="2020-11" db="EMBL/GenBank/DDBJ databases">
        <authorList>
            <person name="McCartney M.A."/>
            <person name="Auch B."/>
            <person name="Kono T."/>
            <person name="Mallez S."/>
            <person name="Becker A."/>
            <person name="Gohl D.M."/>
            <person name="Silverstein K.A.T."/>
            <person name="Koren S."/>
            <person name="Bechman K.B."/>
            <person name="Herman A."/>
            <person name="Abrahante J.E."/>
            <person name="Garbe J."/>
        </authorList>
    </citation>
    <scope>NUCLEOTIDE SEQUENCE</scope>
    <source>
        <strain evidence="6">Duluth1</strain>
        <tissue evidence="6">Whole animal</tissue>
    </source>
</reference>
<dbReference type="AlphaFoldDB" id="A0A9D4F498"/>
<accession>A0A9D4F498</accession>
<dbReference type="GO" id="GO:0061630">
    <property type="term" value="F:ubiquitin protein ligase activity"/>
    <property type="evidence" value="ECO:0007669"/>
    <property type="project" value="TreeGrafter"/>
</dbReference>
<keyword evidence="7" id="KW-1185">Reference proteome</keyword>
<evidence type="ECO:0000259" key="5">
    <source>
        <dbReference type="PROSITE" id="PS50089"/>
    </source>
</evidence>
<dbReference type="SUPFAM" id="SSF57850">
    <property type="entry name" value="RING/U-box"/>
    <property type="match status" value="1"/>
</dbReference>
<evidence type="ECO:0000256" key="2">
    <source>
        <dbReference type="ARBA" id="ARBA00022771"/>
    </source>
</evidence>
<dbReference type="Proteomes" id="UP000828390">
    <property type="component" value="Unassembled WGS sequence"/>
</dbReference>
<name>A0A9D4F498_DREPO</name>
<feature type="domain" description="RING-type" evidence="5">
    <location>
        <begin position="26"/>
        <end position="62"/>
    </location>
</feature>
<sequence length="69" mass="7833">MDPSEITQLPSHVFQPSASADVKTDCLVCMEEYQSGERLKTLPCCHTYHAECIDEWLRVGFCGIFNGFF</sequence>
<evidence type="ECO:0000256" key="4">
    <source>
        <dbReference type="PROSITE-ProRule" id="PRU00175"/>
    </source>
</evidence>
<dbReference type="PANTHER" id="PTHR45931">
    <property type="entry name" value="SI:CH211-59O9.10"/>
    <property type="match status" value="1"/>
</dbReference>
<dbReference type="Gene3D" id="3.30.40.10">
    <property type="entry name" value="Zinc/RING finger domain, C3HC4 (zinc finger)"/>
    <property type="match status" value="1"/>
</dbReference>
<dbReference type="InterPro" id="IPR001841">
    <property type="entry name" value="Znf_RING"/>
</dbReference>
<organism evidence="6 7">
    <name type="scientific">Dreissena polymorpha</name>
    <name type="common">Zebra mussel</name>
    <name type="synonym">Mytilus polymorpha</name>
    <dbReference type="NCBI Taxonomy" id="45954"/>
    <lineage>
        <taxon>Eukaryota</taxon>
        <taxon>Metazoa</taxon>
        <taxon>Spiralia</taxon>
        <taxon>Lophotrochozoa</taxon>
        <taxon>Mollusca</taxon>
        <taxon>Bivalvia</taxon>
        <taxon>Autobranchia</taxon>
        <taxon>Heteroconchia</taxon>
        <taxon>Euheterodonta</taxon>
        <taxon>Imparidentia</taxon>
        <taxon>Neoheterodontei</taxon>
        <taxon>Myida</taxon>
        <taxon>Dreissenoidea</taxon>
        <taxon>Dreissenidae</taxon>
        <taxon>Dreissena</taxon>
    </lineage>
</organism>
<dbReference type="InterPro" id="IPR051834">
    <property type="entry name" value="RING_finger_E3_ligase"/>
</dbReference>
<dbReference type="Pfam" id="PF13639">
    <property type="entry name" value="zf-RING_2"/>
    <property type="match status" value="1"/>
</dbReference>
<evidence type="ECO:0000313" key="6">
    <source>
        <dbReference type="EMBL" id="KAH3792070.1"/>
    </source>
</evidence>